<dbReference type="InterPro" id="IPR029044">
    <property type="entry name" value="Nucleotide-diphossugar_trans"/>
</dbReference>
<evidence type="ECO:0000313" key="7">
    <source>
        <dbReference type="Proteomes" id="UP000181917"/>
    </source>
</evidence>
<dbReference type="PANTHER" id="PTHR43630">
    <property type="entry name" value="POLY-BETA-1,6-N-ACETYL-D-GLUCOSAMINE SYNTHASE"/>
    <property type="match status" value="1"/>
</dbReference>
<accession>A0A1H0ZWX9</accession>
<evidence type="ECO:0000313" key="6">
    <source>
        <dbReference type="EMBL" id="SDQ31928.1"/>
    </source>
</evidence>
<feature type="transmembrane region" description="Helical" evidence="4">
    <location>
        <begin position="341"/>
        <end position="360"/>
    </location>
</feature>
<gene>
    <name evidence="6" type="ORF">SAMN04489742_0614</name>
</gene>
<dbReference type="CDD" id="cd06423">
    <property type="entry name" value="CESA_like"/>
    <property type="match status" value="1"/>
</dbReference>
<feature type="transmembrane region" description="Helical" evidence="4">
    <location>
        <begin position="367"/>
        <end position="391"/>
    </location>
</feature>
<comment type="similarity">
    <text evidence="1">Belongs to the glycosyltransferase 2 family.</text>
</comment>
<dbReference type="Pfam" id="PF13632">
    <property type="entry name" value="Glyco_trans_2_3"/>
    <property type="match status" value="1"/>
</dbReference>
<keyword evidence="4" id="KW-1133">Transmembrane helix</keyword>
<dbReference type="GO" id="GO:0016757">
    <property type="term" value="F:glycosyltransferase activity"/>
    <property type="evidence" value="ECO:0007669"/>
    <property type="project" value="UniProtKB-KW"/>
</dbReference>
<dbReference type="OrthoDB" id="9797391at2"/>
<organism evidence="6 7">
    <name type="scientific">Crystallibacter crystallopoietes</name>
    <dbReference type="NCBI Taxonomy" id="37928"/>
    <lineage>
        <taxon>Bacteria</taxon>
        <taxon>Bacillati</taxon>
        <taxon>Actinomycetota</taxon>
        <taxon>Actinomycetes</taxon>
        <taxon>Micrococcales</taxon>
        <taxon>Micrococcaceae</taxon>
        <taxon>Crystallibacter</taxon>
    </lineage>
</organism>
<evidence type="ECO:0000256" key="1">
    <source>
        <dbReference type="ARBA" id="ARBA00006739"/>
    </source>
</evidence>
<keyword evidence="3 6" id="KW-0808">Transferase</keyword>
<evidence type="ECO:0000256" key="4">
    <source>
        <dbReference type="SAM" id="Phobius"/>
    </source>
</evidence>
<keyword evidence="7" id="KW-1185">Reference proteome</keyword>
<dbReference type="KEGG" id="acry:AC20117_14240"/>
<evidence type="ECO:0000256" key="3">
    <source>
        <dbReference type="ARBA" id="ARBA00022679"/>
    </source>
</evidence>
<dbReference type="RefSeq" id="WP_074699180.1">
    <property type="nucleotide sequence ID" value="NZ_CP018863.1"/>
</dbReference>
<keyword evidence="2" id="KW-0328">Glycosyltransferase</keyword>
<keyword evidence="4" id="KW-0472">Membrane</keyword>
<dbReference type="EMBL" id="FNKH01000002">
    <property type="protein sequence ID" value="SDQ31928.1"/>
    <property type="molecule type" value="Genomic_DNA"/>
</dbReference>
<dbReference type="Gene3D" id="3.90.550.10">
    <property type="entry name" value="Spore Coat Polysaccharide Biosynthesis Protein SpsA, Chain A"/>
    <property type="match status" value="1"/>
</dbReference>
<evidence type="ECO:0000256" key="2">
    <source>
        <dbReference type="ARBA" id="ARBA00022676"/>
    </source>
</evidence>
<name>A0A1H0ZWX9_9MICC</name>
<evidence type="ECO:0000259" key="5">
    <source>
        <dbReference type="Pfam" id="PF13632"/>
    </source>
</evidence>
<protein>
    <submittedName>
        <fullName evidence="6">Glycosyltransferase, catalytic subunit of cellulose synthase and poly-beta-1,6-N-acetylglucosamine synthase</fullName>
    </submittedName>
</protein>
<dbReference type="InterPro" id="IPR001173">
    <property type="entry name" value="Glyco_trans_2-like"/>
</dbReference>
<feature type="transmembrane region" description="Helical" evidence="4">
    <location>
        <begin position="300"/>
        <end position="329"/>
    </location>
</feature>
<feature type="transmembrane region" description="Helical" evidence="4">
    <location>
        <begin position="6"/>
        <end position="30"/>
    </location>
</feature>
<sequence>MEPWTILLICLLVLGLSTPLWSSIGLLRLVGEWQNRTKPRQLAVKVDPAIRPAEVAVLIAAHNEELVIKATIETAATLVPAHNIHVISDGSTDATAQIAGRAGVNVLELSPNRGKAGALAAGMEYYDLAGNYKAVLLLDADTRLAPDYLATGLPLFNDPEVVAVAGRARSLRDRWKQGAVGRVLLAYRERLYTIVQLLLKYGQAARPANVVTIVPGFASMYRTSVLADIDVDAPGLLIEDFNMTFEIHAKRLGRIDFHPSAAIAYTQDPDNFHDYVRQIRRWSLGFWQTVRRHGLHLGRFWAALLLHIVELITASVVLVLVIPALLAGALLDVVILRPQDVLLGILLPDYLLTVITACVLRRPGLLLLGLVFPLVRLIDATVCLVTAVQAWTRKTSGVWISPARRLQPS</sequence>
<dbReference type="Proteomes" id="UP000181917">
    <property type="component" value="Unassembled WGS sequence"/>
</dbReference>
<dbReference type="PANTHER" id="PTHR43630:SF1">
    <property type="entry name" value="POLY-BETA-1,6-N-ACETYL-D-GLUCOSAMINE SYNTHASE"/>
    <property type="match status" value="1"/>
</dbReference>
<dbReference type="SUPFAM" id="SSF53448">
    <property type="entry name" value="Nucleotide-diphospho-sugar transferases"/>
    <property type="match status" value="1"/>
</dbReference>
<reference evidence="6 7" key="1">
    <citation type="submission" date="2016-10" db="EMBL/GenBank/DDBJ databases">
        <authorList>
            <person name="de Groot N.N."/>
        </authorList>
    </citation>
    <scope>NUCLEOTIDE SEQUENCE [LARGE SCALE GENOMIC DNA]</scope>
    <source>
        <strain evidence="6 7">DSM 20117</strain>
    </source>
</reference>
<keyword evidence="4" id="KW-0812">Transmembrane</keyword>
<dbReference type="STRING" id="37928.SAMN04489742_0614"/>
<proteinExistence type="inferred from homology"/>
<feature type="domain" description="Glycosyltransferase 2-like" evidence="5">
    <location>
        <begin position="135"/>
        <end position="329"/>
    </location>
</feature>
<dbReference type="AlphaFoldDB" id="A0A1H0ZWX9"/>